<comment type="cofactor">
    <cofactor evidence="2">
        <name>Mg(2+)</name>
        <dbReference type="ChEBI" id="CHEBI:18420"/>
    </cofactor>
</comment>
<accession>A0A3M0L0Q8</accession>
<evidence type="ECO:0000256" key="3">
    <source>
        <dbReference type="ARBA" id="ARBA00022679"/>
    </source>
</evidence>
<sequence>MGDAAKPCFAKQNKEQEILHQEESKESSLQKDYQVMDEYGSGHSNKIDTSLQKKKGAPGHYGSSPRRGPRSVLSSANSLKNTTNSQGSKLNDVQRDQMKKWVSDDHHGTSDTWRECRSAAWIPGHGRTRKNSLHEMEGPGNRNVRRQLQEDLMSKDVPDTQKGNSEMKKLRKPRRSRRTRKDEYDHDEVEGPVIDESVLSAKELLGLHQAEERLKRDYIYRLKKEKQEEQLLAALPPPMPSQIQAIGVAIENVVQEFGLNNEDLEERLNIKTMMENLLHQKLPAFLVTSLLNNMMYQYKPVSELNYNGVHDPNRLIVKSEDEKDVGRILPSCGLICKVSAGNENACLTTNHLTTLGKLEPAIVPLVIAFRYWAKLCCVDRPEEGGLSPYVFALMVIFFLQQRREPFLPVYLGSWVPLVFDLGHQCSAPVGQLWLELLRFYALEFKMADLVISIRLKEPVSRELKDWPKKRIAVEDPYSVKRNVARTLNSQLVYEYILHCLRATYKYFALPHKKNAKWSKIPSSNASEEKSQMLNHGKDGIKHEDSDLQNLDGRTNTVIVENCITENICMPKEHKIDPSKLCDGSESFTEEELADDISHLGITHEDSDCVIEEIISGDNEDFKPSCEETESENEDEEEEEEEEHTQQKRQWNHILAVEHMIDEDSDSGELPVMVNVHDGETCSTSDLEGFQHTALTESDEFGLECSGIIADKIDVYEESSTEGTDELDESPQKFLCSAQSQRSQMINSDDEEEEEEAPSLLSQRGSCVTIRTGGEQANTYTGSGDDDALSEEDDDFSIPSKYENRHFSENIDQPLRINLSQEYLTGKGSHFEETTAVEQCLESELFYEFSKQAFTKGKSPTVVCSLCKREGHLKNDCPEDFKKIELDPLPPLPPKFSVILDQVCVQCYYDFAPNIVEDQAREHIRQSLEIFIRQDFPGTKLDLFGSSKNGFGFKQSDLDICMTIDGLETAEGLDCIRIIEDLAKVLKKQSGLRNVLPITTAKVPIVKFFHVRSGLEVDISLYNTLALHNTRLLSSYAAIDPRVKYLCYTMKVFTKICDIGDASRGSLSSYAYTLMVLYFLQQRNPPVIPVLQEIYKEPKKPEILVDGWNVYFFDKIEELSVVWPDYGKNTESVGQLWLGLLRFYTEEFDFKEHVICIRRKNLLTTFKKQWTSKYIVIEDPFDLNHNLGAGLSRKMTNFIMKAFINGRRVFGTPIKIFPKEYPSKMEYFFDPEVLTEGELAPNDRCCRTCGKIGHFLKDCPMRQKLRRRRDYEGTQRYGEIKEKRVKEDKEMQNKPTEKENLIKEGKSHLCTPQKRKLARVIVETGREKTPRQSAEKWKRLEDRDVREKRCFICGREGHIRKECPHYKGIAGMKRISRSK</sequence>
<comment type="cofactor">
    <cofactor evidence="1">
        <name>Mn(2+)</name>
        <dbReference type="ChEBI" id="CHEBI:29035"/>
    </cofactor>
</comment>
<dbReference type="Pfam" id="PF03828">
    <property type="entry name" value="PAP_assoc"/>
    <property type="match status" value="2"/>
</dbReference>
<feature type="compositionally biased region" description="Basic and acidic residues" evidence="7">
    <location>
        <begin position="526"/>
        <end position="545"/>
    </location>
</feature>
<dbReference type="STRING" id="333673.A0A3M0L0Q8"/>
<feature type="domain" description="CCHC-type" evidence="8">
    <location>
        <begin position="863"/>
        <end position="878"/>
    </location>
</feature>
<feature type="compositionally biased region" description="Acidic residues" evidence="7">
    <location>
        <begin position="783"/>
        <end position="795"/>
    </location>
</feature>
<evidence type="ECO:0000256" key="5">
    <source>
        <dbReference type="ARBA" id="ARBA00022842"/>
    </source>
</evidence>
<dbReference type="Gene3D" id="1.10.1410.10">
    <property type="match status" value="2"/>
</dbReference>
<feature type="compositionally biased region" description="Polar residues" evidence="7">
    <location>
        <begin position="736"/>
        <end position="746"/>
    </location>
</feature>
<feature type="domain" description="CCHC-type" evidence="8">
    <location>
        <begin position="1245"/>
        <end position="1259"/>
    </location>
</feature>
<dbReference type="Pfam" id="PF00098">
    <property type="entry name" value="zf-CCHC"/>
    <property type="match status" value="2"/>
</dbReference>
<dbReference type="SMART" id="SM00343">
    <property type="entry name" value="ZnF_C2HC"/>
    <property type="match status" value="3"/>
</dbReference>
<name>A0A3M0L0Q8_HIRRU</name>
<dbReference type="PANTHER" id="PTHR12271:SF34">
    <property type="entry name" value="TERMINAL URIDYLYLTRANSFERASE 7"/>
    <property type="match status" value="1"/>
</dbReference>
<dbReference type="InterPro" id="IPR045100">
    <property type="entry name" value="TUT4/7_NTP_transf"/>
</dbReference>
<evidence type="ECO:0000313" key="10">
    <source>
        <dbReference type="Proteomes" id="UP000269221"/>
    </source>
</evidence>
<dbReference type="Pfam" id="PF16631">
    <property type="entry name" value="TUTF7_u4"/>
    <property type="match status" value="1"/>
</dbReference>
<keyword evidence="3" id="KW-0808">Transferase</keyword>
<dbReference type="OrthoDB" id="407432at2759"/>
<feature type="region of interest" description="Disordered" evidence="7">
    <location>
        <begin position="519"/>
        <end position="548"/>
    </location>
</feature>
<protein>
    <recommendedName>
        <fullName evidence="8">CCHC-type domain-containing protein</fullName>
    </recommendedName>
</protein>
<evidence type="ECO:0000256" key="6">
    <source>
        <dbReference type="PROSITE-ProRule" id="PRU00047"/>
    </source>
</evidence>
<dbReference type="InterPro" id="IPR001878">
    <property type="entry name" value="Znf_CCHC"/>
</dbReference>
<evidence type="ECO:0000256" key="4">
    <source>
        <dbReference type="ARBA" id="ARBA00022723"/>
    </source>
</evidence>
<keyword evidence="4" id="KW-0479">Metal-binding</keyword>
<dbReference type="GO" id="GO:0008270">
    <property type="term" value="F:zinc ion binding"/>
    <property type="evidence" value="ECO:0007669"/>
    <property type="project" value="UniProtKB-KW"/>
</dbReference>
<dbReference type="PANTHER" id="PTHR12271">
    <property type="entry name" value="POLY A POLYMERASE CID PAP -RELATED"/>
    <property type="match status" value="1"/>
</dbReference>
<dbReference type="Gene3D" id="4.10.60.10">
    <property type="entry name" value="Zinc finger, CCHC-type"/>
    <property type="match status" value="1"/>
</dbReference>
<evidence type="ECO:0000313" key="9">
    <source>
        <dbReference type="EMBL" id="RMC19122.1"/>
    </source>
</evidence>
<evidence type="ECO:0000256" key="2">
    <source>
        <dbReference type="ARBA" id="ARBA00001946"/>
    </source>
</evidence>
<feature type="region of interest" description="Disordered" evidence="7">
    <location>
        <begin position="718"/>
        <end position="801"/>
    </location>
</feature>
<dbReference type="Proteomes" id="UP000269221">
    <property type="component" value="Unassembled WGS sequence"/>
</dbReference>
<dbReference type="FunFam" id="1.10.1410.10:FF:000002">
    <property type="entry name" value="terminal uridylyltransferase 4 isoform X1"/>
    <property type="match status" value="1"/>
</dbReference>
<feature type="domain" description="CCHC-type" evidence="8">
    <location>
        <begin position="1348"/>
        <end position="1363"/>
    </location>
</feature>
<dbReference type="SUPFAM" id="SSF81631">
    <property type="entry name" value="PAP/OAS1 substrate-binding domain"/>
    <property type="match status" value="2"/>
</dbReference>
<feature type="compositionally biased region" description="Basic and acidic residues" evidence="7">
    <location>
        <begin position="12"/>
        <end position="29"/>
    </location>
</feature>
<reference evidence="9 10" key="1">
    <citation type="submission" date="2018-07" db="EMBL/GenBank/DDBJ databases">
        <title>A high quality draft genome assembly of the barn swallow (H. rustica rustica).</title>
        <authorList>
            <person name="Formenti G."/>
            <person name="Chiara M."/>
            <person name="Poveda L."/>
            <person name="Francoijs K.-J."/>
            <person name="Bonisoli-Alquati A."/>
            <person name="Canova L."/>
            <person name="Gianfranceschi L."/>
            <person name="Horner D.S."/>
            <person name="Saino N."/>
        </authorList>
    </citation>
    <scope>NUCLEOTIDE SEQUENCE [LARGE SCALE GENOMIC DNA]</scope>
    <source>
        <strain evidence="9">Chelidonia</strain>
        <tissue evidence="9">Blood</tissue>
    </source>
</reference>
<dbReference type="FunFam" id="3.30.460.10:FF:000005">
    <property type="entry name" value="terminal uridylyltransferase 4 isoform X1"/>
    <property type="match status" value="1"/>
</dbReference>
<dbReference type="InterPro" id="IPR036875">
    <property type="entry name" value="Znf_CCHC_sf"/>
</dbReference>
<dbReference type="Pfam" id="PF22600">
    <property type="entry name" value="MTPAP-like_central"/>
    <property type="match status" value="1"/>
</dbReference>
<dbReference type="InterPro" id="IPR054708">
    <property type="entry name" value="MTPAP-like_central"/>
</dbReference>
<dbReference type="CDD" id="cd05402">
    <property type="entry name" value="NT_PAP_TUTase"/>
    <property type="match status" value="1"/>
</dbReference>
<feature type="compositionally biased region" description="Acidic residues" evidence="7">
    <location>
        <begin position="626"/>
        <end position="642"/>
    </location>
</feature>
<feature type="compositionally biased region" description="Acidic residues" evidence="7">
    <location>
        <begin position="747"/>
        <end position="756"/>
    </location>
</feature>
<dbReference type="GO" id="GO:0031123">
    <property type="term" value="P:RNA 3'-end processing"/>
    <property type="evidence" value="ECO:0007669"/>
    <property type="project" value="TreeGrafter"/>
</dbReference>
<evidence type="ECO:0000256" key="1">
    <source>
        <dbReference type="ARBA" id="ARBA00001936"/>
    </source>
</evidence>
<keyword evidence="6" id="KW-0863">Zinc-finger</keyword>
<organism evidence="9 10">
    <name type="scientific">Hirundo rustica rustica</name>
    <dbReference type="NCBI Taxonomy" id="333673"/>
    <lineage>
        <taxon>Eukaryota</taxon>
        <taxon>Metazoa</taxon>
        <taxon>Chordata</taxon>
        <taxon>Craniata</taxon>
        <taxon>Vertebrata</taxon>
        <taxon>Euteleostomi</taxon>
        <taxon>Archelosauria</taxon>
        <taxon>Archosauria</taxon>
        <taxon>Dinosauria</taxon>
        <taxon>Saurischia</taxon>
        <taxon>Theropoda</taxon>
        <taxon>Coelurosauria</taxon>
        <taxon>Aves</taxon>
        <taxon>Neognathae</taxon>
        <taxon>Neoaves</taxon>
        <taxon>Telluraves</taxon>
        <taxon>Australaves</taxon>
        <taxon>Passeriformes</taxon>
        <taxon>Sylvioidea</taxon>
        <taxon>Hirundinidae</taxon>
        <taxon>Hirundo</taxon>
    </lineage>
</organism>
<dbReference type="EMBL" id="QRBI01000095">
    <property type="protein sequence ID" value="RMC19122.1"/>
    <property type="molecule type" value="Genomic_DNA"/>
</dbReference>
<keyword evidence="5" id="KW-0460">Magnesium</keyword>
<feature type="compositionally biased region" description="Basic residues" evidence="7">
    <location>
        <begin position="169"/>
        <end position="179"/>
    </location>
</feature>
<evidence type="ECO:0000256" key="7">
    <source>
        <dbReference type="SAM" id="MobiDB-lite"/>
    </source>
</evidence>
<evidence type="ECO:0000259" key="8">
    <source>
        <dbReference type="PROSITE" id="PS50158"/>
    </source>
</evidence>
<dbReference type="SUPFAM" id="SSF57756">
    <property type="entry name" value="Retrovirus zinc finger-like domains"/>
    <property type="match status" value="3"/>
</dbReference>
<feature type="region of interest" description="Disordered" evidence="7">
    <location>
        <begin position="152"/>
        <end position="185"/>
    </location>
</feature>
<dbReference type="PROSITE" id="PS50158">
    <property type="entry name" value="ZF_CCHC"/>
    <property type="match status" value="3"/>
</dbReference>
<dbReference type="SUPFAM" id="SSF81301">
    <property type="entry name" value="Nucleotidyltransferase"/>
    <property type="match status" value="1"/>
</dbReference>
<feature type="region of interest" description="Disordered" evidence="7">
    <location>
        <begin position="1"/>
        <end position="93"/>
    </location>
</feature>
<dbReference type="InterPro" id="IPR002058">
    <property type="entry name" value="PAP_assoc"/>
</dbReference>
<feature type="compositionally biased region" description="Acidic residues" evidence="7">
    <location>
        <begin position="718"/>
        <end position="728"/>
    </location>
</feature>
<dbReference type="Gene3D" id="3.30.460.10">
    <property type="entry name" value="Beta Polymerase, domain 2"/>
    <property type="match status" value="1"/>
</dbReference>
<keyword evidence="10" id="KW-1185">Reference proteome</keyword>
<dbReference type="Pfam" id="PF19088">
    <property type="entry name" value="TUTase"/>
    <property type="match status" value="1"/>
</dbReference>
<dbReference type="GO" id="GO:0003676">
    <property type="term" value="F:nucleic acid binding"/>
    <property type="evidence" value="ECO:0007669"/>
    <property type="project" value="InterPro"/>
</dbReference>
<dbReference type="InterPro" id="IPR043519">
    <property type="entry name" value="NT_sf"/>
</dbReference>
<proteinExistence type="predicted"/>
<feature type="region of interest" description="Disordered" evidence="7">
    <location>
        <begin position="615"/>
        <end position="649"/>
    </location>
</feature>
<comment type="caution">
    <text evidence="9">The sequence shown here is derived from an EMBL/GenBank/DDBJ whole genome shotgun (WGS) entry which is preliminary data.</text>
</comment>
<dbReference type="GO" id="GO:0050265">
    <property type="term" value="F:RNA uridylyltransferase activity"/>
    <property type="evidence" value="ECO:0007669"/>
    <property type="project" value="TreeGrafter"/>
</dbReference>
<keyword evidence="6" id="KW-0862">Zinc</keyword>
<feature type="compositionally biased region" description="Polar residues" evidence="7">
    <location>
        <begin position="72"/>
        <end position="91"/>
    </location>
</feature>
<gene>
    <name evidence="9" type="ORF">DUI87_03726</name>
</gene>